<proteinExistence type="predicted"/>
<comment type="caution">
    <text evidence="2">The sequence shown here is derived from an EMBL/GenBank/DDBJ whole genome shotgun (WGS) entry which is preliminary data.</text>
</comment>
<organism evidence="2 3">
    <name type="scientific">Oceanobacillus locisalsi</name>
    <dbReference type="NCBI Taxonomy" id="546107"/>
    <lineage>
        <taxon>Bacteria</taxon>
        <taxon>Bacillati</taxon>
        <taxon>Bacillota</taxon>
        <taxon>Bacilli</taxon>
        <taxon>Bacillales</taxon>
        <taxon>Bacillaceae</taxon>
        <taxon>Oceanobacillus</taxon>
    </lineage>
</organism>
<name>A0ABW3NI04_9BACI</name>
<keyword evidence="3" id="KW-1185">Reference proteome</keyword>
<dbReference type="Proteomes" id="UP001597041">
    <property type="component" value="Unassembled WGS sequence"/>
</dbReference>
<reference evidence="3" key="1">
    <citation type="journal article" date="2019" name="Int. J. Syst. Evol. Microbiol.">
        <title>The Global Catalogue of Microorganisms (GCM) 10K type strain sequencing project: providing services to taxonomists for standard genome sequencing and annotation.</title>
        <authorList>
            <consortium name="The Broad Institute Genomics Platform"/>
            <consortium name="The Broad Institute Genome Sequencing Center for Infectious Disease"/>
            <person name="Wu L."/>
            <person name="Ma J."/>
        </authorList>
    </citation>
    <scope>NUCLEOTIDE SEQUENCE [LARGE SCALE GENOMIC DNA]</scope>
    <source>
        <strain evidence="3">CCUG 56608</strain>
    </source>
</reference>
<sequence length="96" mass="10768">MKILLEFIRIIAIFGILGALGWAIIEHIYTINEAAETYSGFGAIAILLLIFVLYRNKLQFSGWYKGKTKLSKPVTIACIFIAVVLFLLPFLIGVYV</sequence>
<evidence type="ECO:0000256" key="1">
    <source>
        <dbReference type="SAM" id="Phobius"/>
    </source>
</evidence>
<protein>
    <recommendedName>
        <fullName evidence="4">DUF3995 domain-containing protein</fullName>
    </recommendedName>
</protein>
<feature type="transmembrane region" description="Helical" evidence="1">
    <location>
        <begin position="7"/>
        <end position="25"/>
    </location>
</feature>
<dbReference type="RefSeq" id="WP_379593018.1">
    <property type="nucleotide sequence ID" value="NZ_JBHTKK010000017.1"/>
</dbReference>
<keyword evidence="1" id="KW-0472">Membrane</keyword>
<gene>
    <name evidence="2" type="ORF">ACFQ19_13765</name>
</gene>
<evidence type="ECO:0000313" key="3">
    <source>
        <dbReference type="Proteomes" id="UP001597041"/>
    </source>
</evidence>
<keyword evidence="1" id="KW-1133">Transmembrane helix</keyword>
<evidence type="ECO:0000313" key="2">
    <source>
        <dbReference type="EMBL" id="MFD1067084.1"/>
    </source>
</evidence>
<feature type="transmembrane region" description="Helical" evidence="1">
    <location>
        <begin position="74"/>
        <end position="95"/>
    </location>
</feature>
<evidence type="ECO:0008006" key="4">
    <source>
        <dbReference type="Google" id="ProtNLM"/>
    </source>
</evidence>
<feature type="transmembrane region" description="Helical" evidence="1">
    <location>
        <begin position="37"/>
        <end position="54"/>
    </location>
</feature>
<dbReference type="EMBL" id="JBHTKK010000017">
    <property type="protein sequence ID" value="MFD1067084.1"/>
    <property type="molecule type" value="Genomic_DNA"/>
</dbReference>
<accession>A0ABW3NI04</accession>
<keyword evidence="1" id="KW-0812">Transmembrane</keyword>